<evidence type="ECO:0000256" key="1">
    <source>
        <dbReference type="SAM" id="Phobius"/>
    </source>
</evidence>
<keyword evidence="1" id="KW-1133">Transmembrane helix</keyword>
<evidence type="ECO:0000313" key="3">
    <source>
        <dbReference type="Proteomes" id="UP000410984"/>
    </source>
</evidence>
<dbReference type="AlphaFoldDB" id="A0A509E9H1"/>
<dbReference type="EMBL" id="CABFPH010000003">
    <property type="protein sequence ID" value="VUD69783.1"/>
    <property type="molecule type" value="Genomic_DNA"/>
</dbReference>
<gene>
    <name evidence="2" type="ORF">MET9862_00341</name>
</gene>
<name>A0A509E9H1_9HYPH</name>
<organism evidence="2 3">
    <name type="scientific">Methylobacterium symbioticum</name>
    <dbReference type="NCBI Taxonomy" id="2584084"/>
    <lineage>
        <taxon>Bacteria</taxon>
        <taxon>Pseudomonadati</taxon>
        <taxon>Pseudomonadota</taxon>
        <taxon>Alphaproteobacteria</taxon>
        <taxon>Hyphomicrobiales</taxon>
        <taxon>Methylobacteriaceae</taxon>
        <taxon>Methylobacterium</taxon>
    </lineage>
</organism>
<protein>
    <submittedName>
        <fullName evidence="2">Uncharacterized protein</fullName>
    </submittedName>
</protein>
<keyword evidence="1" id="KW-0472">Membrane</keyword>
<proteinExistence type="predicted"/>
<evidence type="ECO:0000313" key="2">
    <source>
        <dbReference type="EMBL" id="VUD69783.1"/>
    </source>
</evidence>
<accession>A0A509E9H1</accession>
<reference evidence="2 3" key="1">
    <citation type="submission" date="2019-06" db="EMBL/GenBank/DDBJ databases">
        <authorList>
            <person name="Rodrigo-Torres L."/>
            <person name="Arahal R. D."/>
            <person name="Lucena T."/>
        </authorList>
    </citation>
    <scope>NUCLEOTIDE SEQUENCE [LARGE SCALE GENOMIC DNA]</scope>
    <source>
        <strain evidence="2 3">SB0023/3</strain>
    </source>
</reference>
<keyword evidence="1" id="KW-0812">Transmembrane</keyword>
<dbReference type="Proteomes" id="UP000410984">
    <property type="component" value="Unassembled WGS sequence"/>
</dbReference>
<keyword evidence="3" id="KW-1185">Reference proteome</keyword>
<feature type="transmembrane region" description="Helical" evidence="1">
    <location>
        <begin position="36"/>
        <end position="57"/>
    </location>
</feature>
<dbReference type="RefSeq" id="WP_142581382.1">
    <property type="nucleotide sequence ID" value="NZ_CABFPH010000003.1"/>
</dbReference>
<sequence length="64" mass="6775">MPRTLDLRRARHLLAEERLRHRAHGPGPRPVRTSDLVLALLAVAMLGGLALTAAFALTAGTAGP</sequence>